<dbReference type="PANTHER" id="PTHR21386:SF0">
    <property type="entry name" value="PROTEIN INSCUTEABLE HOMOLOG"/>
    <property type="match status" value="1"/>
</dbReference>
<organism evidence="2 3">
    <name type="scientific">Pomacea canaliculata</name>
    <name type="common">Golden apple snail</name>
    <dbReference type="NCBI Taxonomy" id="400727"/>
    <lineage>
        <taxon>Eukaryota</taxon>
        <taxon>Metazoa</taxon>
        <taxon>Spiralia</taxon>
        <taxon>Lophotrochozoa</taxon>
        <taxon>Mollusca</taxon>
        <taxon>Gastropoda</taxon>
        <taxon>Caenogastropoda</taxon>
        <taxon>Architaenioglossa</taxon>
        <taxon>Ampullarioidea</taxon>
        <taxon>Ampullariidae</taxon>
        <taxon>Pomacea</taxon>
    </lineage>
</organism>
<dbReference type="InterPro" id="IPR000225">
    <property type="entry name" value="Armadillo"/>
</dbReference>
<dbReference type="OrthoDB" id="5796379at2759"/>
<feature type="domain" description="Protein inscuteable homologue C-terminal" evidence="1">
    <location>
        <begin position="110"/>
        <end position="506"/>
    </location>
</feature>
<evidence type="ECO:0000313" key="2">
    <source>
        <dbReference type="EMBL" id="PVD28750.1"/>
    </source>
</evidence>
<dbReference type="InterPro" id="IPR039921">
    <property type="entry name" value="Inscuteable"/>
</dbReference>
<dbReference type="InterPro" id="IPR016024">
    <property type="entry name" value="ARM-type_fold"/>
</dbReference>
<dbReference type="PANTHER" id="PTHR21386">
    <property type="entry name" value="INSCUTEABLE"/>
    <property type="match status" value="1"/>
</dbReference>
<gene>
    <name evidence="2" type="ORF">C0Q70_11345</name>
</gene>
<dbReference type="InterPro" id="IPR011989">
    <property type="entry name" value="ARM-like"/>
</dbReference>
<accession>A0A2T7P5Q5</accession>
<dbReference type="GO" id="GO:0008093">
    <property type="term" value="F:cytoskeletal anchor activity"/>
    <property type="evidence" value="ECO:0007669"/>
    <property type="project" value="TreeGrafter"/>
</dbReference>
<keyword evidence="3" id="KW-1185">Reference proteome</keyword>
<evidence type="ECO:0000259" key="1">
    <source>
        <dbReference type="Pfam" id="PF19427"/>
    </source>
</evidence>
<dbReference type="SUPFAM" id="SSF48371">
    <property type="entry name" value="ARM repeat"/>
    <property type="match status" value="1"/>
</dbReference>
<dbReference type="EMBL" id="PZQS01000006">
    <property type="protein sequence ID" value="PVD28750.1"/>
    <property type="molecule type" value="Genomic_DNA"/>
</dbReference>
<dbReference type="Gene3D" id="1.25.10.10">
    <property type="entry name" value="Leucine-rich Repeat Variant"/>
    <property type="match status" value="2"/>
</dbReference>
<dbReference type="InterPro" id="IPR045789">
    <property type="entry name" value="Insc_C"/>
</dbReference>
<proteinExistence type="predicted"/>
<dbReference type="GO" id="GO:0008356">
    <property type="term" value="P:asymmetric cell division"/>
    <property type="evidence" value="ECO:0007669"/>
    <property type="project" value="InterPro"/>
</dbReference>
<dbReference type="GO" id="GO:0000132">
    <property type="term" value="P:establishment of mitotic spindle orientation"/>
    <property type="evidence" value="ECO:0007669"/>
    <property type="project" value="TreeGrafter"/>
</dbReference>
<comment type="caution">
    <text evidence="2">The sequence shown here is derived from an EMBL/GenBank/DDBJ whole genome shotgun (WGS) entry which is preliminary data.</text>
</comment>
<dbReference type="SMART" id="SM00185">
    <property type="entry name" value="ARM"/>
    <property type="match status" value="3"/>
</dbReference>
<dbReference type="AlphaFoldDB" id="A0A2T7P5Q5"/>
<sequence>MHFPHWVMVGHNHLKTQTTGSYDYHPEAVKIPVRIYFSFSSRLLCADELFGCEVKKCQGTWEQSKTIVDLRNSTQQKDDSRETNGLTRVYVLVQLRSALGSSVKGIPDYIKEQQDMVMGECAKLKHQASSSESISQKNKVPLVNQLTFLGQTFSRLVDLTLGLLVQRIVDYLDSNSSTLLHAAIACLITLGLDGEHMCFIIAREGGVRGLLEICRRDSMSFTCSQALRALATVCCAPECIAEFELERGVESLLDLLCDFNTGYERVQGEAAGVVAQLTSPGLQNGHNLPGLLENLYRLLQALLNLSSKTQNHEVFLLSVAAIANITFLHKQSCSILLQLQAPRLLVMASSMPKASSLFAKDQIATIFANIATSQACQKAIRQQDGVHLLVSFLYERPLTSYGPAETAACSHVQQKAAIALSRLCCDGTLANKVIITRGIPRLVELCRCSAARNNSDSVLIACLAALRKICDVCGTSEIGRQDLQQLVYPQLMESFLICSHKDENFV</sequence>
<dbReference type="GO" id="GO:0045179">
    <property type="term" value="C:apical cortex"/>
    <property type="evidence" value="ECO:0007669"/>
    <property type="project" value="TreeGrafter"/>
</dbReference>
<dbReference type="GO" id="GO:0045176">
    <property type="term" value="P:apical protein localization"/>
    <property type="evidence" value="ECO:0007669"/>
    <property type="project" value="TreeGrafter"/>
</dbReference>
<dbReference type="Pfam" id="PF19427">
    <property type="entry name" value="Insc_C"/>
    <property type="match status" value="1"/>
</dbReference>
<dbReference type="GO" id="GO:0009786">
    <property type="term" value="P:regulation of asymmetric cell division"/>
    <property type="evidence" value="ECO:0007669"/>
    <property type="project" value="TreeGrafter"/>
</dbReference>
<dbReference type="Proteomes" id="UP000245119">
    <property type="component" value="Linkage Group LG6"/>
</dbReference>
<evidence type="ECO:0000313" key="3">
    <source>
        <dbReference type="Proteomes" id="UP000245119"/>
    </source>
</evidence>
<dbReference type="STRING" id="400727.A0A2T7P5Q5"/>
<reference evidence="2 3" key="1">
    <citation type="submission" date="2018-04" db="EMBL/GenBank/DDBJ databases">
        <title>The genome of golden apple snail Pomacea canaliculata provides insight into stress tolerance and invasive adaptation.</title>
        <authorList>
            <person name="Liu C."/>
            <person name="Liu B."/>
            <person name="Ren Y."/>
            <person name="Zhang Y."/>
            <person name="Wang H."/>
            <person name="Li S."/>
            <person name="Jiang F."/>
            <person name="Yin L."/>
            <person name="Zhang G."/>
            <person name="Qian W."/>
            <person name="Fan W."/>
        </authorList>
    </citation>
    <scope>NUCLEOTIDE SEQUENCE [LARGE SCALE GENOMIC DNA]</scope>
    <source>
        <strain evidence="2">SZHN2017</strain>
        <tissue evidence="2">Muscle</tissue>
    </source>
</reference>
<name>A0A2T7P5Q5_POMCA</name>
<protein>
    <recommendedName>
        <fullName evidence="1">Protein inscuteable homologue C-terminal domain-containing protein</fullName>
    </recommendedName>
</protein>